<dbReference type="RefSeq" id="WP_183817492.1">
    <property type="nucleotide sequence ID" value="NZ_JACHOB010000003.1"/>
</dbReference>
<sequence length="165" mass="18971">MSEEETKTFTSYTLELKDTSDLLDQFQLCLEAYLENPSHSGNAVTCAMLAWHTLEWHLWDICASKDLFLIERKNALDEHKCLWFIKDIAEGTKHGRDLDKKKRLVFSHRVQNGEFGPDFGEGFLIDDIFLTEEDGATYRMSEIVRETEHFLSSAIGSKCSDSPRS</sequence>
<name>A0A840I4G9_9PROT</name>
<keyword evidence="2" id="KW-1185">Reference proteome</keyword>
<reference evidence="1 2" key="1">
    <citation type="submission" date="2020-08" db="EMBL/GenBank/DDBJ databases">
        <title>Genomic Encyclopedia of Type Strains, Phase IV (KMG-IV): sequencing the most valuable type-strain genomes for metagenomic binning, comparative biology and taxonomic classification.</title>
        <authorList>
            <person name="Goeker M."/>
        </authorList>
    </citation>
    <scope>NUCLEOTIDE SEQUENCE [LARGE SCALE GENOMIC DNA]</scope>
    <source>
        <strain evidence="1 2">DSM 102850</strain>
    </source>
</reference>
<protein>
    <submittedName>
        <fullName evidence="1">Uncharacterized protein</fullName>
    </submittedName>
</protein>
<organism evidence="1 2">
    <name type="scientific">Parvularcula dongshanensis</name>
    <dbReference type="NCBI Taxonomy" id="1173995"/>
    <lineage>
        <taxon>Bacteria</taxon>
        <taxon>Pseudomonadati</taxon>
        <taxon>Pseudomonadota</taxon>
        <taxon>Alphaproteobacteria</taxon>
        <taxon>Parvularculales</taxon>
        <taxon>Parvularculaceae</taxon>
        <taxon>Parvularcula</taxon>
    </lineage>
</organism>
<evidence type="ECO:0000313" key="1">
    <source>
        <dbReference type="EMBL" id="MBB4659163.1"/>
    </source>
</evidence>
<comment type="caution">
    <text evidence="1">The sequence shown here is derived from an EMBL/GenBank/DDBJ whole genome shotgun (WGS) entry which is preliminary data.</text>
</comment>
<dbReference type="Proteomes" id="UP000563524">
    <property type="component" value="Unassembled WGS sequence"/>
</dbReference>
<dbReference type="AlphaFoldDB" id="A0A840I4G9"/>
<evidence type="ECO:0000313" key="2">
    <source>
        <dbReference type="Proteomes" id="UP000563524"/>
    </source>
</evidence>
<dbReference type="EMBL" id="JACHOB010000003">
    <property type="protein sequence ID" value="MBB4659163.1"/>
    <property type="molecule type" value="Genomic_DNA"/>
</dbReference>
<accession>A0A840I4G9</accession>
<proteinExistence type="predicted"/>
<gene>
    <name evidence="1" type="ORF">GGQ59_001688</name>
</gene>